<proteinExistence type="predicted"/>
<dbReference type="Gene3D" id="3.40.33.10">
    <property type="entry name" value="CAP"/>
    <property type="match status" value="1"/>
</dbReference>
<dbReference type="PANTHER" id="PTHR31157">
    <property type="entry name" value="SCP DOMAIN-CONTAINING PROTEIN"/>
    <property type="match status" value="1"/>
</dbReference>
<dbReference type="EMBL" id="CP045798">
    <property type="protein sequence ID" value="QNB48437.1"/>
    <property type="molecule type" value="Genomic_DNA"/>
</dbReference>
<evidence type="ECO:0000313" key="4">
    <source>
        <dbReference type="Proteomes" id="UP000515847"/>
    </source>
</evidence>
<evidence type="ECO:0000256" key="1">
    <source>
        <dbReference type="SAM" id="MobiDB-lite"/>
    </source>
</evidence>
<dbReference type="NCBIfam" id="TIGR02909">
    <property type="entry name" value="spore_YkwD"/>
    <property type="match status" value="1"/>
</dbReference>
<feature type="compositionally biased region" description="Polar residues" evidence="1">
    <location>
        <begin position="128"/>
        <end position="146"/>
    </location>
</feature>
<evidence type="ECO:0000259" key="2">
    <source>
        <dbReference type="Pfam" id="PF00188"/>
    </source>
</evidence>
<dbReference type="InterPro" id="IPR014258">
    <property type="entry name" value="CAP_domain_YkwD-like"/>
</dbReference>
<dbReference type="KEGG" id="tfr:BR63_13870"/>
<protein>
    <recommendedName>
        <fullName evidence="2">SCP domain-containing protein</fullName>
    </recommendedName>
</protein>
<keyword evidence="4" id="KW-1185">Reference proteome</keyword>
<dbReference type="PANTHER" id="PTHR31157:SF1">
    <property type="entry name" value="SCP DOMAIN-CONTAINING PROTEIN"/>
    <property type="match status" value="1"/>
</dbReference>
<dbReference type="Proteomes" id="UP000515847">
    <property type="component" value="Chromosome"/>
</dbReference>
<organism evidence="3 4">
    <name type="scientific">Thermanaerosceptrum fracticalcis</name>
    <dbReference type="NCBI Taxonomy" id="1712410"/>
    <lineage>
        <taxon>Bacteria</taxon>
        <taxon>Bacillati</taxon>
        <taxon>Bacillota</taxon>
        <taxon>Clostridia</taxon>
        <taxon>Eubacteriales</taxon>
        <taxon>Peptococcaceae</taxon>
        <taxon>Thermanaerosceptrum</taxon>
    </lineage>
</organism>
<gene>
    <name evidence="3" type="ORF">BR63_13870</name>
</gene>
<dbReference type="InterPro" id="IPR035940">
    <property type="entry name" value="CAP_sf"/>
</dbReference>
<reference evidence="3 4" key="1">
    <citation type="journal article" date="2019" name="Front. Microbiol.">
        <title>Thermoanaerosceptrum fracticalcis gen. nov. sp. nov., a Novel Fumarate-Fermenting Microorganism From a Deep Fractured Carbonate Aquifer of the US Great Basin.</title>
        <authorList>
            <person name="Hamilton-Brehm S.D."/>
            <person name="Stewart L.E."/>
            <person name="Zavarin M."/>
            <person name="Caldwell M."/>
            <person name="Lawson P.A."/>
            <person name="Onstott T.C."/>
            <person name="Grzymski J."/>
            <person name="Neveux I."/>
            <person name="Lollar B.S."/>
            <person name="Russell C.E."/>
            <person name="Moser D.P."/>
        </authorList>
    </citation>
    <scope>NUCLEOTIDE SEQUENCE [LARGE SCALE GENOMIC DNA]</scope>
    <source>
        <strain evidence="3 4">DRI-13</strain>
    </source>
</reference>
<dbReference type="Pfam" id="PF00188">
    <property type="entry name" value="CAP"/>
    <property type="match status" value="1"/>
</dbReference>
<name>A0A7G6E8N3_THEFR</name>
<accession>A0A7G6E8N3</accession>
<dbReference type="InterPro" id="IPR014044">
    <property type="entry name" value="CAP_dom"/>
</dbReference>
<evidence type="ECO:0000313" key="3">
    <source>
        <dbReference type="EMBL" id="QNB48437.1"/>
    </source>
</evidence>
<sequence>MEGHPEIYELLINGEVVLRYRSMYEGFTAQERAKIILERIRNMGSDLVKAPVVTGRINGSPVVLVKERLLITVTEADWESNNSTGDGLAKVWAENLNKALKNDISRGNSVPQSQEPQNPADNGGTGDTGASQPGDTTQPGTGENTGAQINATAEEIKMLELINKERAAAGVAPLKMDNELVRIARLKSQDMIDKNYFDHNSPTYGDPFTMMKNFGVKYGYAGENLAGNQTVDNAHVSLMNSPGHRKNILNPNYTHVGIGIREGGPYGKMFTQMFISKN</sequence>
<feature type="compositionally biased region" description="Polar residues" evidence="1">
    <location>
        <begin position="105"/>
        <end position="120"/>
    </location>
</feature>
<dbReference type="AlphaFoldDB" id="A0A7G6E8N3"/>
<feature type="domain" description="SCP" evidence="2">
    <location>
        <begin position="159"/>
        <end position="274"/>
    </location>
</feature>
<dbReference type="SUPFAM" id="SSF55797">
    <property type="entry name" value="PR-1-like"/>
    <property type="match status" value="1"/>
</dbReference>
<feature type="region of interest" description="Disordered" evidence="1">
    <location>
        <begin position="103"/>
        <end position="146"/>
    </location>
</feature>
<dbReference type="CDD" id="cd05379">
    <property type="entry name" value="CAP_bacterial"/>
    <property type="match status" value="1"/>
</dbReference>
<dbReference type="OrthoDB" id="9783944at2"/>